<dbReference type="RefSeq" id="WP_003448156.1">
    <property type="nucleotide sequence ID" value="NZ_ANZB01000020.1"/>
</dbReference>
<reference evidence="2 5" key="1">
    <citation type="journal article" date="2015" name="Genome Announc.">
        <title>Complete Genome Sequence of the Nitrogen-Fixing and Solvent-Producing Clostridium pasteurianum DSM 525.</title>
        <authorList>
            <person name="Poehlein A."/>
            <person name="Grosse-Honebrink A."/>
            <person name="Zhang Y."/>
            <person name="Minton N.P."/>
            <person name="Daniel R."/>
        </authorList>
    </citation>
    <scope>NUCLEOTIDE SEQUENCE [LARGE SCALE GENOMIC DNA]</scope>
    <source>
        <strain evidence="2">DSM 525</strain>
        <strain evidence="5">DSM 525 / ATCC 6013</strain>
    </source>
</reference>
<dbReference type="InterPro" id="IPR051540">
    <property type="entry name" value="S-2-haloacid_dehalogenase"/>
</dbReference>
<reference evidence="3" key="2">
    <citation type="submission" date="2015-10" db="EMBL/GenBank/DDBJ databases">
        <title>Improved Draft Genome Sequence of Clostridium pasteurianum Strain ATCC 6013 (DSM 525) Using a Hybrid Next-Generation Sequencing Approach.</title>
        <authorList>
            <person name="Pyne M.E."/>
            <person name="Utturkar S.M."/>
            <person name="Brown S.D."/>
            <person name="Moo-Young M."/>
            <person name="Chung D.A."/>
            <person name="Chou P.C."/>
        </authorList>
    </citation>
    <scope>NUCLEOTIDE SEQUENCE</scope>
    <source>
        <strain evidence="3">ATCC 6013</strain>
    </source>
</reference>
<dbReference type="InterPro" id="IPR006439">
    <property type="entry name" value="HAD-SF_hydro_IA"/>
</dbReference>
<reference evidence="3 4" key="3">
    <citation type="journal article" name="Genome Announc.">
        <title>Improved Draft Genome Sequence of Clostridium pasteurianum Strain ATCC 6013 (DSM 525) Using a Hybrid Next-Generation Sequencing Approach.</title>
        <authorList>
            <person name="Pyne M.E."/>
            <person name="Utturkar S."/>
            <person name="Brown S.D."/>
            <person name="Moo-Young M."/>
            <person name="Chung D.A."/>
            <person name="Chou C.P."/>
        </authorList>
    </citation>
    <scope>NUCLEOTIDE SEQUENCE [LARGE SCALE GENOMIC DNA]</scope>
    <source>
        <strain evidence="3 4">ATCC 6013</strain>
    </source>
</reference>
<dbReference type="Proteomes" id="UP000028042">
    <property type="component" value="Unassembled WGS sequence"/>
</dbReference>
<dbReference type="PRINTS" id="PR00413">
    <property type="entry name" value="HADHALOGNASE"/>
</dbReference>
<dbReference type="PATRIC" id="fig|1262449.3.peg.3980"/>
<dbReference type="Proteomes" id="UP000030905">
    <property type="component" value="Chromosome"/>
</dbReference>
<dbReference type="GO" id="GO:0016787">
    <property type="term" value="F:hydrolase activity"/>
    <property type="evidence" value="ECO:0007669"/>
    <property type="project" value="UniProtKB-KW"/>
</dbReference>
<evidence type="ECO:0000256" key="1">
    <source>
        <dbReference type="ARBA" id="ARBA00022801"/>
    </source>
</evidence>
<dbReference type="SFLD" id="SFLDS00003">
    <property type="entry name" value="Haloacid_Dehalogenase"/>
    <property type="match status" value="1"/>
</dbReference>
<name>A0A0H3J893_CLOPA</name>
<dbReference type="PANTHER" id="PTHR43316">
    <property type="entry name" value="HYDROLASE, HALOACID DELAHOGENASE-RELATED"/>
    <property type="match status" value="1"/>
</dbReference>
<dbReference type="Gene3D" id="1.10.150.240">
    <property type="entry name" value="Putative phosphatase, domain 2"/>
    <property type="match status" value="1"/>
</dbReference>
<dbReference type="GeneID" id="93073346"/>
<evidence type="ECO:0000313" key="5">
    <source>
        <dbReference type="Proteomes" id="UP000030905"/>
    </source>
</evidence>
<keyword evidence="5" id="KW-1185">Reference proteome</keyword>
<sequence length="229" mass="26980">MKNDVDVVFFDLFHTLITPRYSDFRNENDVLKITQKEWEKYAEDNELYLHRAIGKEKNPQKIIESIVKKMKREVSENEKQEILKLREERFKKSLIDIDFIILNVLIDLKKNGKKICLISNADIIDVMHWKESPLNNLFDDTIFSYKVGYLKPQAEIYHIALKRMNAIPQKCIFVGDGGSDELKGAKELGIKTILTGYLLKKEEKEHNAIKKFADYYIEDFKEIIDIVNY</sequence>
<dbReference type="KEGG" id="cpat:CLPA_c11600"/>
<dbReference type="SUPFAM" id="SSF56784">
    <property type="entry name" value="HAD-like"/>
    <property type="match status" value="1"/>
</dbReference>
<dbReference type="eggNOG" id="COG1011">
    <property type="taxonomic scope" value="Bacteria"/>
</dbReference>
<dbReference type="Gene3D" id="3.40.50.1000">
    <property type="entry name" value="HAD superfamily/HAD-like"/>
    <property type="match status" value="1"/>
</dbReference>
<dbReference type="Pfam" id="PF00702">
    <property type="entry name" value="Hydrolase"/>
    <property type="match status" value="1"/>
</dbReference>
<dbReference type="EMBL" id="CP009268">
    <property type="protein sequence ID" value="AJA51248.1"/>
    <property type="molecule type" value="Genomic_DNA"/>
</dbReference>
<dbReference type="InterPro" id="IPR023214">
    <property type="entry name" value="HAD_sf"/>
</dbReference>
<accession>A0A0H3J893</accession>
<dbReference type="AlphaFoldDB" id="A0A0H3J893"/>
<proteinExistence type="predicted"/>
<dbReference type="InterPro" id="IPR036412">
    <property type="entry name" value="HAD-like_sf"/>
</dbReference>
<protein>
    <submittedName>
        <fullName evidence="2 3">HAD-superfamily hydrolase</fullName>
    </submittedName>
</protein>
<dbReference type="SFLD" id="SFLDG01129">
    <property type="entry name" value="C1.5:_HAD__Beta-PGM__Phosphata"/>
    <property type="match status" value="1"/>
</dbReference>
<dbReference type="KEGG" id="cpae:CPAST_c11600"/>
<dbReference type="NCBIfam" id="TIGR01509">
    <property type="entry name" value="HAD-SF-IA-v3"/>
    <property type="match status" value="1"/>
</dbReference>
<organism evidence="2 5">
    <name type="scientific">Clostridium pasteurianum DSM 525 = ATCC 6013</name>
    <dbReference type="NCBI Taxonomy" id="1262449"/>
    <lineage>
        <taxon>Bacteria</taxon>
        <taxon>Bacillati</taxon>
        <taxon>Bacillota</taxon>
        <taxon>Clostridia</taxon>
        <taxon>Eubacteriales</taxon>
        <taxon>Clostridiaceae</taxon>
        <taxon>Clostridium</taxon>
    </lineage>
</organism>
<gene>
    <name evidence="2" type="ORF">CLPA_c11600</name>
    <name evidence="3" type="ORF">CP6013_01992</name>
</gene>
<keyword evidence="1 2" id="KW-0378">Hydrolase</keyword>
<dbReference type="EMBL" id="JPGY02000001">
    <property type="protein sequence ID" value="KRU12744.1"/>
    <property type="molecule type" value="Genomic_DNA"/>
</dbReference>
<evidence type="ECO:0000313" key="4">
    <source>
        <dbReference type="Proteomes" id="UP000028042"/>
    </source>
</evidence>
<evidence type="ECO:0000313" key="3">
    <source>
        <dbReference type="EMBL" id="KRU12744.1"/>
    </source>
</evidence>
<evidence type="ECO:0000313" key="2">
    <source>
        <dbReference type="EMBL" id="AJA51248.1"/>
    </source>
</evidence>
<dbReference type="InterPro" id="IPR023198">
    <property type="entry name" value="PGP-like_dom2"/>
</dbReference>